<dbReference type="GO" id="GO:0019632">
    <property type="term" value="P:shikimate metabolic process"/>
    <property type="evidence" value="ECO:0007669"/>
    <property type="project" value="TreeGrafter"/>
</dbReference>
<dbReference type="GO" id="GO:0004764">
    <property type="term" value="F:shikimate 3-dehydrogenase (NADP+) activity"/>
    <property type="evidence" value="ECO:0007669"/>
    <property type="project" value="InterPro"/>
</dbReference>
<dbReference type="GO" id="GO:0005829">
    <property type="term" value="C:cytosol"/>
    <property type="evidence" value="ECO:0007669"/>
    <property type="project" value="TreeGrafter"/>
</dbReference>
<keyword evidence="3" id="KW-0057">Aromatic amino acid biosynthesis</keyword>
<keyword evidence="3" id="KW-0028">Amino-acid biosynthesis</keyword>
<dbReference type="InterPro" id="IPR013708">
    <property type="entry name" value="Shikimate_DH-bd_N"/>
</dbReference>
<evidence type="ECO:0000313" key="6">
    <source>
        <dbReference type="Proteomes" id="UP000650081"/>
    </source>
</evidence>
<feature type="domain" description="Shikimate dehydrogenase substrate binding N-terminal" evidence="4">
    <location>
        <begin position="5"/>
        <end position="88"/>
    </location>
</feature>
<evidence type="ECO:0000256" key="2">
    <source>
        <dbReference type="ARBA" id="ARBA00023002"/>
    </source>
</evidence>
<dbReference type="GO" id="GO:0009073">
    <property type="term" value="P:aromatic amino acid family biosynthetic process"/>
    <property type="evidence" value="ECO:0007669"/>
    <property type="project" value="UniProtKB-KW"/>
</dbReference>
<dbReference type="AlphaFoldDB" id="A0A923PHR0"/>
<evidence type="ECO:0000313" key="5">
    <source>
        <dbReference type="EMBL" id="MBC6992825.1"/>
    </source>
</evidence>
<name>A0A923PHR0_9BACT</name>
<dbReference type="PANTHER" id="PTHR21089">
    <property type="entry name" value="SHIKIMATE DEHYDROGENASE"/>
    <property type="match status" value="1"/>
</dbReference>
<comment type="caution">
    <text evidence="5">The sequence shown here is derived from an EMBL/GenBank/DDBJ whole genome shotgun (WGS) entry which is preliminary data.</text>
</comment>
<dbReference type="Pfam" id="PF08501">
    <property type="entry name" value="Shikimate_dh_N"/>
    <property type="match status" value="1"/>
</dbReference>
<accession>A0A923PHR0</accession>
<dbReference type="SUPFAM" id="SSF51735">
    <property type="entry name" value="NAD(P)-binding Rossmann-fold domains"/>
    <property type="match status" value="1"/>
</dbReference>
<comment type="pathway">
    <text evidence="1">Metabolic intermediate biosynthesis; chorismate biosynthesis; chorismate from D-erythrose 4-phosphate and phosphoenolpyruvate: step 4/7.</text>
</comment>
<keyword evidence="2" id="KW-0560">Oxidoreductase</keyword>
<dbReference type="Gene3D" id="3.40.50.10860">
    <property type="entry name" value="Leucine Dehydrogenase, chain A, domain 1"/>
    <property type="match status" value="1"/>
</dbReference>
<evidence type="ECO:0000259" key="4">
    <source>
        <dbReference type="Pfam" id="PF08501"/>
    </source>
</evidence>
<evidence type="ECO:0000256" key="1">
    <source>
        <dbReference type="ARBA" id="ARBA00004871"/>
    </source>
</evidence>
<gene>
    <name evidence="5" type="ORF">H9S92_01500</name>
</gene>
<dbReference type="RefSeq" id="WP_187464962.1">
    <property type="nucleotide sequence ID" value="NZ_JACSIT010000038.1"/>
</dbReference>
<dbReference type="InterPro" id="IPR036291">
    <property type="entry name" value="NAD(P)-bd_dom_sf"/>
</dbReference>
<proteinExistence type="predicted"/>
<dbReference type="CDD" id="cd01065">
    <property type="entry name" value="NAD_bind_Shikimate_DH"/>
    <property type="match status" value="1"/>
</dbReference>
<dbReference type="PANTHER" id="PTHR21089:SF1">
    <property type="entry name" value="BIFUNCTIONAL 3-DEHYDROQUINATE DEHYDRATASE_SHIKIMATE DEHYDROGENASE, CHLOROPLASTIC"/>
    <property type="match status" value="1"/>
</dbReference>
<evidence type="ECO:0000256" key="3">
    <source>
        <dbReference type="ARBA" id="ARBA00023141"/>
    </source>
</evidence>
<dbReference type="GO" id="GO:0050661">
    <property type="term" value="F:NADP binding"/>
    <property type="evidence" value="ECO:0007669"/>
    <property type="project" value="TreeGrafter"/>
</dbReference>
<dbReference type="EMBL" id="JACSIT010000038">
    <property type="protein sequence ID" value="MBC6992825.1"/>
    <property type="molecule type" value="Genomic_DNA"/>
</dbReference>
<dbReference type="InterPro" id="IPR022893">
    <property type="entry name" value="Shikimate_DH_fam"/>
</dbReference>
<keyword evidence="6" id="KW-1185">Reference proteome</keyword>
<dbReference type="GO" id="GO:0009423">
    <property type="term" value="P:chorismate biosynthetic process"/>
    <property type="evidence" value="ECO:0007669"/>
    <property type="project" value="TreeGrafter"/>
</dbReference>
<dbReference type="SUPFAM" id="SSF53223">
    <property type="entry name" value="Aminoacid dehydrogenase-like, N-terminal domain"/>
    <property type="match status" value="1"/>
</dbReference>
<protein>
    <submittedName>
        <fullName evidence="5">Shikimate dehydrogenase</fullName>
    </submittedName>
</protein>
<reference evidence="5" key="1">
    <citation type="submission" date="2020-08" db="EMBL/GenBank/DDBJ databases">
        <title>Lewinella bacteria from marine environments.</title>
        <authorList>
            <person name="Zhong Y."/>
        </authorList>
    </citation>
    <scope>NUCLEOTIDE SEQUENCE</scope>
    <source>
        <strain evidence="5">KCTC 42187</strain>
    </source>
</reference>
<dbReference type="InterPro" id="IPR046346">
    <property type="entry name" value="Aminoacid_DH-like_N_sf"/>
</dbReference>
<dbReference type="Proteomes" id="UP000650081">
    <property type="component" value="Unassembled WGS sequence"/>
</dbReference>
<organism evidence="5 6">
    <name type="scientific">Neolewinella lacunae</name>
    <dbReference type="NCBI Taxonomy" id="1517758"/>
    <lineage>
        <taxon>Bacteria</taxon>
        <taxon>Pseudomonadati</taxon>
        <taxon>Bacteroidota</taxon>
        <taxon>Saprospiria</taxon>
        <taxon>Saprospirales</taxon>
        <taxon>Lewinellaceae</taxon>
        <taxon>Neolewinella</taxon>
    </lineage>
</organism>
<sequence length="272" mass="29992">MTFGLLGYPLSHSFSRPYFTEKFARLGLSNTHQYLNFEMEDVAGFQELRTQYPDLRGCNVTIPHKQAIIPYLDALDPVAARIGAVNCIRFDAAGRSTGFNTDYFGFRDDLLHHLREWNWTERAFGLPTNDDLLNTFLEESSALVLGTGGASLAVHEALRELGMSTLGVSRTPGPGQISYEQITPDLLLDYHFIINTTPLGMAPKVDGCPALPYAALGPAHFCYDLVYNPAVTRFLEQSRNAGAAVANGQGMLERQAEAGWKIWENTGGVKLS</sequence>
<dbReference type="Gene3D" id="3.40.50.720">
    <property type="entry name" value="NAD(P)-binding Rossmann-like Domain"/>
    <property type="match status" value="1"/>
</dbReference>